<accession>A0ABV7HQ64</accession>
<name>A0ABV7HQ64_9GAMM</name>
<proteinExistence type="predicted"/>
<keyword evidence="2" id="KW-1185">Reference proteome</keyword>
<protein>
    <submittedName>
        <fullName evidence="1">Uncharacterized protein</fullName>
    </submittedName>
</protein>
<evidence type="ECO:0000313" key="2">
    <source>
        <dbReference type="Proteomes" id="UP001595548"/>
    </source>
</evidence>
<dbReference type="Proteomes" id="UP001595548">
    <property type="component" value="Unassembled WGS sequence"/>
</dbReference>
<gene>
    <name evidence="1" type="ORF">ACFOEB_12560</name>
</gene>
<comment type="caution">
    <text evidence="1">The sequence shown here is derived from an EMBL/GenBank/DDBJ whole genome shotgun (WGS) entry which is preliminary data.</text>
</comment>
<reference evidence="2" key="1">
    <citation type="journal article" date="2019" name="Int. J. Syst. Evol. Microbiol.">
        <title>The Global Catalogue of Microorganisms (GCM) 10K type strain sequencing project: providing services to taxonomists for standard genome sequencing and annotation.</title>
        <authorList>
            <consortium name="The Broad Institute Genomics Platform"/>
            <consortium name="The Broad Institute Genome Sequencing Center for Infectious Disease"/>
            <person name="Wu L."/>
            <person name="Ma J."/>
        </authorList>
    </citation>
    <scope>NUCLEOTIDE SEQUENCE [LARGE SCALE GENOMIC DNA]</scope>
    <source>
        <strain evidence="2">KCTC 52141</strain>
    </source>
</reference>
<evidence type="ECO:0000313" key="1">
    <source>
        <dbReference type="EMBL" id="MFC3156033.1"/>
    </source>
</evidence>
<sequence length="249" mass="28941">MFTQEEVKSFIIKLGNKWFFPDFSNKITWYVVTLGAGFILVPEPIKLFFLNWLIDIFNLNSGVPLELPELEASTDYTVGIVLIVLALAHNLGHKYFSLEKDKFDHAVSQELKHSDLKLLEKFLLEFPSDCSSAILLKDHDFGNSFNRDYLKNIDDFTYRWNGAEYKFMNKDIDEKRAVFHSLCKSFLVKIAEYTAPVGASNFSSVVPDHLRGEWDFPDWVKSQITELNEMATEVYRTHQEFILYAKNEI</sequence>
<organism evidence="1 2">
    <name type="scientific">Gilvimarinus japonicus</name>
    <dbReference type="NCBI Taxonomy" id="1796469"/>
    <lineage>
        <taxon>Bacteria</taxon>
        <taxon>Pseudomonadati</taxon>
        <taxon>Pseudomonadota</taxon>
        <taxon>Gammaproteobacteria</taxon>
        <taxon>Cellvibrionales</taxon>
        <taxon>Cellvibrionaceae</taxon>
        <taxon>Gilvimarinus</taxon>
    </lineage>
</organism>
<dbReference type="RefSeq" id="WP_382417102.1">
    <property type="nucleotide sequence ID" value="NZ_AP031500.1"/>
</dbReference>
<dbReference type="EMBL" id="JBHRTL010000022">
    <property type="protein sequence ID" value="MFC3156033.1"/>
    <property type="molecule type" value="Genomic_DNA"/>
</dbReference>